<evidence type="ECO:0000313" key="2">
    <source>
        <dbReference type="EMBL" id="POA09228.1"/>
    </source>
</evidence>
<protein>
    <submittedName>
        <fullName evidence="2">Uncharacterized protein</fullName>
    </submittedName>
</protein>
<dbReference type="EMBL" id="PPPX01000001">
    <property type="protein sequence ID" value="POA09228.1"/>
    <property type="molecule type" value="Genomic_DNA"/>
</dbReference>
<name>A0A2K4FCY8_9STAP</name>
<feature type="transmembrane region" description="Helical" evidence="1">
    <location>
        <begin position="7"/>
        <end position="25"/>
    </location>
</feature>
<feature type="transmembrane region" description="Helical" evidence="1">
    <location>
        <begin position="45"/>
        <end position="63"/>
    </location>
</feature>
<evidence type="ECO:0000313" key="3">
    <source>
        <dbReference type="Proteomes" id="UP000242712"/>
    </source>
</evidence>
<accession>A0A2K4FCY8</accession>
<gene>
    <name evidence="2" type="ORF">CD039_00245</name>
</gene>
<dbReference type="OrthoDB" id="9924886at2"/>
<keyword evidence="1" id="KW-1133">Transmembrane helix</keyword>
<keyword evidence="1" id="KW-0812">Transmembrane</keyword>
<dbReference type="GeneID" id="98296776"/>
<comment type="caution">
    <text evidence="2">The sequence shown here is derived from an EMBL/GenBank/DDBJ whole genome shotgun (WGS) entry which is preliminary data.</text>
</comment>
<dbReference type="Proteomes" id="UP000242712">
    <property type="component" value="Unassembled WGS sequence"/>
</dbReference>
<keyword evidence="1" id="KW-0472">Membrane</keyword>
<dbReference type="RefSeq" id="WP_103370653.1">
    <property type="nucleotide sequence ID" value="NZ_CBCRVO010000001.1"/>
</dbReference>
<organism evidence="2 3">
    <name type="scientific">Staphylococcus argensis</name>
    <dbReference type="NCBI Taxonomy" id="1607738"/>
    <lineage>
        <taxon>Bacteria</taxon>
        <taxon>Bacillati</taxon>
        <taxon>Bacillota</taxon>
        <taxon>Bacilli</taxon>
        <taxon>Bacillales</taxon>
        <taxon>Staphylococcaceae</taxon>
        <taxon>Staphylococcus</taxon>
    </lineage>
</organism>
<reference evidence="2 3" key="1">
    <citation type="submission" date="2017-08" db="EMBL/GenBank/DDBJ databases">
        <title>Draft genome sequences of 64 type strains of genus Staph aureus.</title>
        <authorList>
            <person name="Cole K."/>
            <person name="Golubchik T."/>
            <person name="Russell J."/>
            <person name="Foster D."/>
            <person name="Llewelyn M."/>
            <person name="Wilson D."/>
            <person name="Crook D."/>
            <person name="Paul J."/>
        </authorList>
    </citation>
    <scope>NUCLEOTIDE SEQUENCE [LARGE SCALE GENOMIC DNA]</scope>
    <source>
        <strain evidence="2 3">DSM 29875</strain>
    </source>
</reference>
<keyword evidence="3" id="KW-1185">Reference proteome</keyword>
<dbReference type="AlphaFoldDB" id="A0A2K4FCY8"/>
<evidence type="ECO:0000256" key="1">
    <source>
        <dbReference type="SAM" id="Phobius"/>
    </source>
</evidence>
<proteinExistence type="predicted"/>
<sequence length="81" mass="9035">MRFLASFFGTLASIGGMIFFINFLLHLYDNWQGTHLAFLSHLPYGKTSIIVGVIVCGVLGSIFEGDDDEEDEETESDSKRD</sequence>